<dbReference type="EMBL" id="JAPNUD010000005">
    <property type="protein sequence ID" value="MDA0639660.1"/>
    <property type="molecule type" value="Genomic_DNA"/>
</dbReference>
<organism evidence="1 2">
    <name type="scientific">Nonomuraea ferruginea</name>
    <dbReference type="NCBI Taxonomy" id="46174"/>
    <lineage>
        <taxon>Bacteria</taxon>
        <taxon>Bacillati</taxon>
        <taxon>Actinomycetota</taxon>
        <taxon>Actinomycetes</taxon>
        <taxon>Streptosporangiales</taxon>
        <taxon>Streptosporangiaceae</taxon>
        <taxon>Nonomuraea</taxon>
    </lineage>
</organism>
<protein>
    <submittedName>
        <fullName evidence="1">Uncharacterized protein</fullName>
    </submittedName>
</protein>
<dbReference type="RefSeq" id="WP_148030932.1">
    <property type="nucleotide sequence ID" value="NZ_BAABFD010000005.1"/>
</dbReference>
<reference evidence="1 2" key="1">
    <citation type="submission" date="2022-11" db="EMBL/GenBank/DDBJ databases">
        <title>Nonomuraea corallina sp. nov., a new species of the genus Nonomuraea isolated from sea side sediment in Thai sea.</title>
        <authorList>
            <person name="Ngamcharungchit C."/>
            <person name="Matsumoto A."/>
            <person name="Suriyachadkun C."/>
            <person name="Panbangred W."/>
            <person name="Inahashi Y."/>
            <person name="Intra B."/>
        </authorList>
    </citation>
    <scope>NUCLEOTIDE SEQUENCE [LARGE SCALE GENOMIC DNA]</scope>
    <source>
        <strain evidence="1 2">DSM 43553</strain>
    </source>
</reference>
<dbReference type="Proteomes" id="UP001212498">
    <property type="component" value="Unassembled WGS sequence"/>
</dbReference>
<keyword evidence="2" id="KW-1185">Reference proteome</keyword>
<evidence type="ECO:0000313" key="1">
    <source>
        <dbReference type="EMBL" id="MDA0639660.1"/>
    </source>
</evidence>
<sequence>MAARIDRVGAVGVGVPARGHEVQHLVHVEDLPEQLRPQILVLEQLERLELVDQAAVDHLAFLAAQVLRRPRAFSDAALRPSPYDAHHTVPAIAFGHAARFALP</sequence>
<name>A0ABT4SRJ1_9ACTN</name>
<comment type="caution">
    <text evidence="1">The sequence shown here is derived from an EMBL/GenBank/DDBJ whole genome shotgun (WGS) entry which is preliminary data.</text>
</comment>
<evidence type="ECO:0000313" key="2">
    <source>
        <dbReference type="Proteomes" id="UP001212498"/>
    </source>
</evidence>
<gene>
    <name evidence="1" type="ORF">OUY24_03385</name>
</gene>
<proteinExistence type="predicted"/>
<accession>A0ABT4SRJ1</accession>